<protein>
    <recommendedName>
        <fullName evidence="2">DUF11 domain-containing protein</fullName>
    </recommendedName>
</protein>
<sequence length="385" mass="41279">MVESLESMKMKGNEPLSTEKRQPISLTFWIDVGNAAVGDYSTYMILYMYVNGVWTPVSAKTITISIKYTENLIIGPSIITAYPGYTNISIQLKNLGLGYAHGASLTVSSQSPQVSVVAQCIWIGEIPPQSSTNISIPLYISPALAGSIAPLSLAINYVNACGFSRSLTSALYLSVVQPIPPQIALSISPSTIIAGAKNNVTVSIVNNGSTTIKGITISFTFPQQVILVNGSLKWFIDELEPSSSASTSLILTSIGVSSSESVTQITATVTYTDQYGISRSDVIPLTLTIVKPATLIDVDIEPRNLTPGSVNELTLIVRNVGNATAYGLDLLATLPQFLIFKDFDGRWCVGDLKPGEERVRVLTLIVPSTISSAIQIPVTLSYWYA</sequence>
<evidence type="ECO:0000313" key="1">
    <source>
        <dbReference type="EMBL" id="HEM67284.1"/>
    </source>
</evidence>
<evidence type="ECO:0008006" key="2">
    <source>
        <dbReference type="Google" id="ProtNLM"/>
    </source>
</evidence>
<dbReference type="PANTHER" id="PTHR35902">
    <property type="entry name" value="S-LAYER DOMAIN-LIKE PROTEIN-RELATED"/>
    <property type="match status" value="1"/>
</dbReference>
<dbReference type="AlphaFoldDB" id="A0A7J2U3B4"/>
<accession>A0A7J2U3B4</accession>
<organism evidence="1">
    <name type="scientific">Ignisphaera aggregans</name>
    <dbReference type="NCBI Taxonomy" id="334771"/>
    <lineage>
        <taxon>Archaea</taxon>
        <taxon>Thermoproteota</taxon>
        <taxon>Thermoprotei</taxon>
        <taxon>Desulfurococcales</taxon>
        <taxon>Desulfurococcaceae</taxon>
        <taxon>Ignisphaera</taxon>
    </lineage>
</organism>
<dbReference type="PANTHER" id="PTHR35902:SF3">
    <property type="entry name" value="NPCBM-ASSOCIATED, NEW3 DOMAIN OF ALPHA-GALACTOSIDASE"/>
    <property type="match status" value="1"/>
</dbReference>
<gene>
    <name evidence="1" type="ORF">ENO26_06965</name>
</gene>
<reference evidence="1" key="1">
    <citation type="journal article" date="2020" name="mSystems">
        <title>Genome- and Community-Level Interaction Insights into Carbon Utilization and Element Cycling Functions of Hydrothermarchaeota in Hydrothermal Sediment.</title>
        <authorList>
            <person name="Zhou Z."/>
            <person name="Liu Y."/>
            <person name="Xu W."/>
            <person name="Pan J."/>
            <person name="Luo Z.H."/>
            <person name="Li M."/>
        </authorList>
    </citation>
    <scope>NUCLEOTIDE SEQUENCE [LARGE SCALE GENOMIC DNA]</scope>
    <source>
        <strain evidence="1">SpSt-125</strain>
    </source>
</reference>
<comment type="caution">
    <text evidence="1">The sequence shown here is derived from an EMBL/GenBank/DDBJ whole genome shotgun (WGS) entry which is preliminary data.</text>
</comment>
<proteinExistence type="predicted"/>
<name>A0A7J2U3B4_9CREN</name>
<dbReference type="EMBL" id="DSEU01000045">
    <property type="protein sequence ID" value="HEM67284.1"/>
    <property type="molecule type" value="Genomic_DNA"/>
</dbReference>